<dbReference type="RefSeq" id="WP_068690438.1">
    <property type="nucleotide sequence ID" value="NZ_CP063196.1"/>
</dbReference>
<feature type="transmembrane region" description="Helical" evidence="1">
    <location>
        <begin position="236"/>
        <end position="259"/>
    </location>
</feature>
<evidence type="ECO:0000313" key="3">
    <source>
        <dbReference type="EMBL" id="UOE21027.1"/>
    </source>
</evidence>
<evidence type="ECO:0000256" key="1">
    <source>
        <dbReference type="SAM" id="Phobius"/>
    </source>
</evidence>
<dbReference type="Pfam" id="PF04892">
    <property type="entry name" value="VanZ"/>
    <property type="match status" value="1"/>
</dbReference>
<feature type="transmembrane region" description="Helical" evidence="1">
    <location>
        <begin position="6"/>
        <end position="30"/>
    </location>
</feature>
<keyword evidence="1" id="KW-1133">Transmembrane helix</keyword>
<keyword evidence="4" id="KW-1185">Reference proteome</keyword>
<dbReference type="Proteomes" id="UP000265719">
    <property type="component" value="Chromosome"/>
</dbReference>
<feature type="domain" description="VanZ-like" evidence="2">
    <location>
        <begin position="183"/>
        <end position="250"/>
    </location>
</feature>
<gene>
    <name evidence="3" type="ORF">NI17_007695</name>
</gene>
<sequence>MWQVLFYVTPLTVGIALVVLGAAAVVVARWRRRSPRAFAREARWLLGAAAAVYLLVLAGPMLGWDKVGTTGWDVTWNPLSAYEELRQAAVEPEGAYLVLGPGPEETLYYGARELSPEEVEQARREADPADAAFYRYPTTDSGVVWFDAHGHDVDLDTRAELEALPPPLLQAEESAALIVEEKTVNALLFVPIGILAFAAFPAWWARLAAGPALSLAIETVQWALAAGRSADVGDLLVNTAGSATGVGMVAVAALCLGLFRTNGTRHRGPATEEPEVRHPAR</sequence>
<protein>
    <submittedName>
        <fullName evidence="3">VanZ family protein</fullName>
    </submittedName>
</protein>
<reference evidence="3" key="1">
    <citation type="submission" date="2020-10" db="EMBL/GenBank/DDBJ databases">
        <title>De novo genome project of the cellulose decomposer Thermobifida halotolerans type strain.</title>
        <authorList>
            <person name="Nagy I."/>
            <person name="Horvath B."/>
            <person name="Kukolya J."/>
            <person name="Nagy I."/>
            <person name="Orsini M."/>
        </authorList>
    </citation>
    <scope>NUCLEOTIDE SEQUENCE</scope>
    <source>
        <strain evidence="3">DSM 44931</strain>
    </source>
</reference>
<evidence type="ECO:0000313" key="4">
    <source>
        <dbReference type="Proteomes" id="UP000265719"/>
    </source>
</evidence>
<feature type="transmembrane region" description="Helical" evidence="1">
    <location>
        <begin position="42"/>
        <end position="62"/>
    </location>
</feature>
<organism evidence="3 4">
    <name type="scientific">Thermobifida halotolerans</name>
    <dbReference type="NCBI Taxonomy" id="483545"/>
    <lineage>
        <taxon>Bacteria</taxon>
        <taxon>Bacillati</taxon>
        <taxon>Actinomycetota</taxon>
        <taxon>Actinomycetes</taxon>
        <taxon>Streptosporangiales</taxon>
        <taxon>Nocardiopsidaceae</taxon>
        <taxon>Thermobifida</taxon>
    </lineage>
</organism>
<feature type="transmembrane region" description="Helical" evidence="1">
    <location>
        <begin position="186"/>
        <end position="205"/>
    </location>
</feature>
<evidence type="ECO:0000259" key="2">
    <source>
        <dbReference type="Pfam" id="PF04892"/>
    </source>
</evidence>
<dbReference type="InterPro" id="IPR006976">
    <property type="entry name" value="VanZ-like"/>
</dbReference>
<dbReference type="KEGG" id="thao:NI17_007695"/>
<dbReference type="AlphaFoldDB" id="A0AA97LZ54"/>
<accession>A0AA97LZ54</accession>
<keyword evidence="1" id="KW-0812">Transmembrane</keyword>
<dbReference type="EMBL" id="CP063196">
    <property type="protein sequence ID" value="UOE21027.1"/>
    <property type="molecule type" value="Genomic_DNA"/>
</dbReference>
<keyword evidence="1" id="KW-0472">Membrane</keyword>
<proteinExistence type="predicted"/>
<name>A0AA97LZ54_9ACTN</name>